<dbReference type="Pfam" id="PF14529">
    <property type="entry name" value="Exo_endo_phos_2"/>
    <property type="match status" value="1"/>
</dbReference>
<comment type="caution">
    <text evidence="2">The sequence shown here is derived from an EMBL/GenBank/DDBJ whole genome shotgun (WGS) entry which is preliminary data.</text>
</comment>
<keyword evidence="3" id="KW-1185">Reference proteome</keyword>
<organism evidence="2 3">
    <name type="scientific">Acropora cervicornis</name>
    <name type="common">Staghorn coral</name>
    <dbReference type="NCBI Taxonomy" id="6130"/>
    <lineage>
        <taxon>Eukaryota</taxon>
        <taxon>Metazoa</taxon>
        <taxon>Cnidaria</taxon>
        <taxon>Anthozoa</taxon>
        <taxon>Hexacorallia</taxon>
        <taxon>Scleractinia</taxon>
        <taxon>Astrocoeniina</taxon>
        <taxon>Acroporidae</taxon>
        <taxon>Acropora</taxon>
    </lineage>
</organism>
<dbReference type="SUPFAM" id="SSF56219">
    <property type="entry name" value="DNase I-like"/>
    <property type="match status" value="1"/>
</dbReference>
<protein>
    <recommendedName>
        <fullName evidence="1">Endonuclease/exonuclease/phosphatase domain-containing protein</fullName>
    </recommendedName>
</protein>
<dbReference type="InterPro" id="IPR005135">
    <property type="entry name" value="Endo/exonuclease/phosphatase"/>
</dbReference>
<dbReference type="Gene3D" id="3.60.10.10">
    <property type="entry name" value="Endonuclease/exonuclease/phosphatase"/>
    <property type="match status" value="2"/>
</dbReference>
<feature type="domain" description="Endonuclease/exonuclease/phosphatase" evidence="1">
    <location>
        <begin position="146"/>
        <end position="235"/>
    </location>
</feature>
<name>A0AAD9QDV7_ACRCE</name>
<reference evidence="2" key="1">
    <citation type="journal article" date="2023" name="G3 (Bethesda)">
        <title>Whole genome assembly and annotation of the endangered Caribbean coral Acropora cervicornis.</title>
        <authorList>
            <person name="Selwyn J.D."/>
            <person name="Vollmer S.V."/>
        </authorList>
    </citation>
    <scope>NUCLEOTIDE SEQUENCE</scope>
    <source>
        <strain evidence="2">K2</strain>
    </source>
</reference>
<proteinExistence type="predicted"/>
<evidence type="ECO:0000313" key="3">
    <source>
        <dbReference type="Proteomes" id="UP001249851"/>
    </source>
</evidence>
<evidence type="ECO:0000259" key="1">
    <source>
        <dbReference type="Pfam" id="PF14529"/>
    </source>
</evidence>
<gene>
    <name evidence="2" type="ORF">P5673_018161</name>
</gene>
<accession>A0AAD9QDV7</accession>
<dbReference type="EMBL" id="JARQWQ010000040">
    <property type="protein sequence ID" value="KAK2559514.1"/>
    <property type="molecule type" value="Genomic_DNA"/>
</dbReference>
<reference evidence="2" key="2">
    <citation type="journal article" date="2023" name="Science">
        <title>Genomic signatures of disease resistance in endangered staghorn corals.</title>
        <authorList>
            <person name="Vollmer S.V."/>
            <person name="Selwyn J.D."/>
            <person name="Despard B.A."/>
            <person name="Roesel C.L."/>
        </authorList>
    </citation>
    <scope>NUCLEOTIDE SEQUENCE</scope>
    <source>
        <strain evidence="2">K2</strain>
    </source>
</reference>
<sequence>MTLYQDQELFLMTSVVYREKFEVVGERMQRREVEADLQTEPPILEAEDVSSNPGPMKDPCTICSKGCRSNQRAIHTTTQQQSDNNDFHSDVRMLRGFKIAHLNVNRLVNKLDHVKEFVYKHSFDILTLSETWLVPNIIDNEITIPGLADSLNNIDTENSDIVLVGDFNVDYSTKNQLRRKLDEFALQHSLSQIICKPTRVTENSSTTIDLIFVNNTHRIVQSDVLQSSISDHSIVFCTIKGGAKKLPPKLIEYHCFKNYNKEAFLRDLSNTPWSIIESANDVDDAVFLWEGLFNSVANAHAPIKSKRVKGKQTPWLTNKLLEIRRDRDYHWKKAQ</sequence>
<dbReference type="GO" id="GO:0003824">
    <property type="term" value="F:catalytic activity"/>
    <property type="evidence" value="ECO:0007669"/>
    <property type="project" value="InterPro"/>
</dbReference>
<evidence type="ECO:0000313" key="2">
    <source>
        <dbReference type="EMBL" id="KAK2559514.1"/>
    </source>
</evidence>
<dbReference type="InterPro" id="IPR036691">
    <property type="entry name" value="Endo/exonu/phosph_ase_sf"/>
</dbReference>
<dbReference type="AlphaFoldDB" id="A0AAD9QDV7"/>
<feature type="non-terminal residue" evidence="2">
    <location>
        <position position="1"/>
    </location>
</feature>
<dbReference type="PANTHER" id="PTHR46670">
    <property type="entry name" value="ENDO/EXONUCLEASE/PHOSPHATASE DOMAIN-CONTAINING PROTEIN"/>
    <property type="match status" value="1"/>
</dbReference>
<dbReference type="Proteomes" id="UP001249851">
    <property type="component" value="Unassembled WGS sequence"/>
</dbReference>
<dbReference type="PANTHER" id="PTHR46670:SF3">
    <property type="entry name" value="ENDONUCLEASE_EXONUCLEASE_PHOSPHATASE DOMAIN-CONTAINING PROTEIN"/>
    <property type="match status" value="1"/>
</dbReference>